<dbReference type="Pfam" id="PF02151">
    <property type="entry name" value="UVR"/>
    <property type="match status" value="1"/>
</dbReference>
<comment type="similarity">
    <text evidence="2 13 14">Belongs to the UvrB family.</text>
</comment>
<dbReference type="Pfam" id="PF04851">
    <property type="entry name" value="ResIII"/>
    <property type="match status" value="1"/>
</dbReference>
<evidence type="ECO:0000313" key="19">
    <source>
        <dbReference type="EMBL" id="PRD52575.1"/>
    </source>
</evidence>
<dbReference type="OrthoDB" id="9806651at2"/>
<keyword evidence="7 13" id="KW-0067">ATP-binding</keyword>
<dbReference type="InterPro" id="IPR041471">
    <property type="entry name" value="UvrB_inter"/>
</dbReference>
<evidence type="ECO:0000256" key="8">
    <source>
        <dbReference type="ARBA" id="ARBA00022881"/>
    </source>
</evidence>
<dbReference type="Pfam" id="PF17757">
    <property type="entry name" value="UvrB_inter"/>
    <property type="match status" value="1"/>
</dbReference>
<dbReference type="SUPFAM" id="SSF46600">
    <property type="entry name" value="C-terminal UvrC-binding domain of UvrB"/>
    <property type="match status" value="1"/>
</dbReference>
<dbReference type="InterPro" id="IPR036876">
    <property type="entry name" value="UVR_dom_sf"/>
</dbReference>
<evidence type="ECO:0000259" key="16">
    <source>
        <dbReference type="PROSITE" id="PS50151"/>
    </source>
</evidence>
<name>A0A2S9JHT9_9SPHI</name>
<evidence type="ECO:0000256" key="4">
    <source>
        <dbReference type="ARBA" id="ARBA00022741"/>
    </source>
</evidence>
<dbReference type="GO" id="GO:0009432">
    <property type="term" value="P:SOS response"/>
    <property type="evidence" value="ECO:0007669"/>
    <property type="project" value="UniProtKB-UniRule"/>
</dbReference>
<feature type="short sequence motif" description="Beta-hairpin" evidence="13">
    <location>
        <begin position="90"/>
        <end position="113"/>
    </location>
</feature>
<dbReference type="AlphaFoldDB" id="A0A2S9JHT9"/>
<dbReference type="PROSITE" id="PS51194">
    <property type="entry name" value="HELICASE_CTER"/>
    <property type="match status" value="1"/>
</dbReference>
<dbReference type="PANTHER" id="PTHR24029">
    <property type="entry name" value="UVRABC SYSTEM PROTEIN B"/>
    <property type="match status" value="1"/>
</dbReference>
<evidence type="ECO:0000256" key="5">
    <source>
        <dbReference type="ARBA" id="ARBA00022763"/>
    </source>
</evidence>
<dbReference type="CDD" id="cd18790">
    <property type="entry name" value="SF2_C_UvrB"/>
    <property type="match status" value="1"/>
</dbReference>
<evidence type="ECO:0000256" key="13">
    <source>
        <dbReference type="HAMAP-Rule" id="MF_00204"/>
    </source>
</evidence>
<evidence type="ECO:0000259" key="17">
    <source>
        <dbReference type="PROSITE" id="PS51192"/>
    </source>
</evidence>
<dbReference type="Pfam" id="PF00271">
    <property type="entry name" value="Helicase_C"/>
    <property type="match status" value="1"/>
</dbReference>
<dbReference type="CDD" id="cd17916">
    <property type="entry name" value="DEXHc_UvrB"/>
    <property type="match status" value="1"/>
</dbReference>
<evidence type="ECO:0000256" key="9">
    <source>
        <dbReference type="ARBA" id="ARBA00023204"/>
    </source>
</evidence>
<dbReference type="InterPro" id="IPR001650">
    <property type="entry name" value="Helicase_C-like"/>
</dbReference>
<dbReference type="SMART" id="SM00490">
    <property type="entry name" value="HELICc"/>
    <property type="match status" value="1"/>
</dbReference>
<feature type="domain" description="Helicase C-terminal" evidence="18">
    <location>
        <begin position="429"/>
        <end position="591"/>
    </location>
</feature>
<evidence type="ECO:0000256" key="6">
    <source>
        <dbReference type="ARBA" id="ARBA00022769"/>
    </source>
</evidence>
<dbReference type="EMBL" id="PVBS01000003">
    <property type="protein sequence ID" value="PRD52575.1"/>
    <property type="molecule type" value="Genomic_DNA"/>
</dbReference>
<dbReference type="NCBIfam" id="NF003673">
    <property type="entry name" value="PRK05298.1"/>
    <property type="match status" value="1"/>
</dbReference>
<dbReference type="PANTHER" id="PTHR24029:SF0">
    <property type="entry name" value="UVRABC SYSTEM PROTEIN B"/>
    <property type="match status" value="1"/>
</dbReference>
<reference evidence="19 20" key="1">
    <citation type="submission" date="2018-02" db="EMBL/GenBank/DDBJ databases">
        <title>The draft genome of Sphingobacterium gobiense H7.</title>
        <authorList>
            <person name="Li L."/>
            <person name="Liu L."/>
            <person name="Zhang X."/>
            <person name="Wang T."/>
            <person name="Liang L."/>
        </authorList>
    </citation>
    <scope>NUCLEOTIDE SEQUENCE [LARGE SCALE GENOMIC DNA]</scope>
    <source>
        <strain evidence="19 20">ACCC 05757</strain>
    </source>
</reference>
<keyword evidence="8 13" id="KW-0267">Excision nuclease</keyword>
<dbReference type="InterPro" id="IPR024759">
    <property type="entry name" value="UvrB_YAD/RRR_dom"/>
</dbReference>
<feature type="domain" description="Helicase ATP-binding" evidence="17">
    <location>
        <begin position="24"/>
        <end position="182"/>
    </location>
</feature>
<dbReference type="Pfam" id="PF12344">
    <property type="entry name" value="UvrB"/>
    <property type="match status" value="1"/>
</dbReference>
<dbReference type="HAMAP" id="MF_00204">
    <property type="entry name" value="UvrB"/>
    <property type="match status" value="1"/>
</dbReference>
<feature type="binding site" evidence="13">
    <location>
        <begin position="37"/>
        <end position="44"/>
    </location>
    <ligand>
        <name>ATP</name>
        <dbReference type="ChEBI" id="CHEBI:30616"/>
    </ligand>
</feature>
<keyword evidence="15" id="KW-0175">Coiled coil</keyword>
<feature type="coiled-coil region" evidence="15">
    <location>
        <begin position="631"/>
        <end position="658"/>
    </location>
</feature>
<sequence length="680" mass="77844">MKFKLTSEYRPTGDQPRAIKELITGIEQGEQYQTLLGVTGSGKTFTIANVIQETQRPTLILSHNKTLAAQLYGEFKQFFPENAVNYFVSYYDYYQPEAFIASSNTYIEKDLAINEEIEKLRLATTSSLMSGRRDVIVVSSVSCIYGMGNPEDFSRSIFRFSVGITISRNAFLHRLVEILYARTTSDFKRGTFRVKGDIVDVYPAYLDNAFRISFFGDEIDELSEIDPISGQTISKMEDIALFPATLFVTPKEKFTQSIWAIQEELEQRKVQLEEDGKLLEAKRLEERVNYDLEMMRELGYCSGIENYSRFFDGRQAGMRPFCLLDYFPDDYLLVIDESHVTLPQLRAMYGGDRSRKISLVEHGFRLPAALDNRPLNFPEFESLTNQTVYVSATPGDYELQKTEGVVVEQVIRPTGLLDPIIEVHPAINQVDDFLEEVDKTIKEGGRVLATTLTKRMAEELTKYMSRLNIKVRYIHSEIKTLERVEILRGLRLGEFDVLVGVNLLREGLDLPEVTLVAILDADKEGFLRSERSLIQTIGRAARNDKGRVIMYADQMTDSMRVTIDETNRRREKQIAYNEKHGIVPRTVGKTREEILEQTSVADFKPGEAKAYVEPDATAFIAADPVMEYLGDKEMKKAIENVRRKMEKAAKEMDFLEAAKLRDEMFVMEKLYEDRFGEGKK</sequence>
<dbReference type="GO" id="GO:0005524">
    <property type="term" value="F:ATP binding"/>
    <property type="evidence" value="ECO:0007669"/>
    <property type="project" value="UniProtKB-UniRule"/>
</dbReference>
<dbReference type="InterPro" id="IPR001943">
    <property type="entry name" value="UVR_dom"/>
</dbReference>
<dbReference type="NCBIfam" id="TIGR00631">
    <property type="entry name" value="uvrb"/>
    <property type="match status" value="1"/>
</dbReference>
<accession>A0A2S9JHT9</accession>
<feature type="domain" description="UVR" evidence="16">
    <location>
        <begin position="635"/>
        <end position="670"/>
    </location>
</feature>
<evidence type="ECO:0000256" key="11">
    <source>
        <dbReference type="ARBA" id="ARBA00026033"/>
    </source>
</evidence>
<evidence type="ECO:0000259" key="18">
    <source>
        <dbReference type="PROSITE" id="PS51194"/>
    </source>
</evidence>
<dbReference type="GO" id="GO:0016887">
    <property type="term" value="F:ATP hydrolysis activity"/>
    <property type="evidence" value="ECO:0007669"/>
    <property type="project" value="InterPro"/>
</dbReference>
<gene>
    <name evidence="13" type="primary">uvrB</name>
    <name evidence="19" type="ORF">C5749_15175</name>
</gene>
<evidence type="ECO:0000256" key="7">
    <source>
        <dbReference type="ARBA" id="ARBA00022840"/>
    </source>
</evidence>
<evidence type="ECO:0000256" key="3">
    <source>
        <dbReference type="ARBA" id="ARBA00022490"/>
    </source>
</evidence>
<keyword evidence="9 13" id="KW-0234">DNA repair</keyword>
<comment type="caution">
    <text evidence="19">The sequence shown here is derived from an EMBL/GenBank/DDBJ whole genome shotgun (WGS) entry which is preliminary data.</text>
</comment>
<dbReference type="PROSITE" id="PS50151">
    <property type="entry name" value="UVR"/>
    <property type="match status" value="1"/>
</dbReference>
<organism evidence="19 20">
    <name type="scientific">Sphingobacterium gobiense</name>
    <dbReference type="NCBI Taxonomy" id="1382456"/>
    <lineage>
        <taxon>Bacteria</taxon>
        <taxon>Pseudomonadati</taxon>
        <taxon>Bacteroidota</taxon>
        <taxon>Sphingobacteriia</taxon>
        <taxon>Sphingobacteriales</taxon>
        <taxon>Sphingobacteriaceae</taxon>
        <taxon>Sphingobacterium</taxon>
    </lineage>
</organism>
<dbReference type="Gene3D" id="4.10.860.10">
    <property type="entry name" value="UVR domain"/>
    <property type="match status" value="1"/>
</dbReference>
<keyword evidence="10 13" id="KW-0742">SOS response</keyword>
<comment type="subunit">
    <text evidence="11 13 14">Forms a heterotetramer with UvrA during the search for lesions. Interacts with UvrC in an incision complex.</text>
</comment>
<evidence type="ECO:0000256" key="10">
    <source>
        <dbReference type="ARBA" id="ARBA00023236"/>
    </source>
</evidence>
<evidence type="ECO:0000313" key="20">
    <source>
        <dbReference type="Proteomes" id="UP000238642"/>
    </source>
</evidence>
<comment type="subcellular location">
    <subcellularLocation>
        <location evidence="1 13 14">Cytoplasm</location>
    </subcellularLocation>
</comment>
<evidence type="ECO:0000256" key="1">
    <source>
        <dbReference type="ARBA" id="ARBA00004496"/>
    </source>
</evidence>
<dbReference type="Proteomes" id="UP000238642">
    <property type="component" value="Unassembled WGS sequence"/>
</dbReference>
<evidence type="ECO:0000256" key="15">
    <source>
        <dbReference type="SAM" id="Coils"/>
    </source>
</evidence>
<evidence type="ECO:0000256" key="2">
    <source>
        <dbReference type="ARBA" id="ARBA00008533"/>
    </source>
</evidence>
<evidence type="ECO:0000256" key="12">
    <source>
        <dbReference type="ARBA" id="ARBA00029504"/>
    </source>
</evidence>
<dbReference type="GO" id="GO:0009381">
    <property type="term" value="F:excinuclease ABC activity"/>
    <property type="evidence" value="ECO:0007669"/>
    <property type="project" value="UniProtKB-UniRule"/>
</dbReference>
<dbReference type="GO" id="GO:0006289">
    <property type="term" value="P:nucleotide-excision repair"/>
    <property type="evidence" value="ECO:0007669"/>
    <property type="project" value="UniProtKB-UniRule"/>
</dbReference>
<comment type="domain">
    <text evidence="13">The beta-hairpin motif is involved in DNA binding.</text>
</comment>
<keyword evidence="20" id="KW-1185">Reference proteome</keyword>
<keyword evidence="6 13" id="KW-0228">DNA excision</keyword>
<comment type="function">
    <text evidence="13">The UvrABC repair system catalyzes the recognition and processing of DNA lesions. A damage recognition complex composed of 2 UvrA and 2 UvrB subunits scans DNA for abnormalities. Upon binding of the UvrA(2)B(2) complex to a putative damaged site, the DNA wraps around one UvrB monomer. DNA wrap is dependent on ATP binding by UvrB and probably causes local melting of the DNA helix, facilitating insertion of UvrB beta-hairpin between the DNA strands. Then UvrB probes one DNA strand for the presence of a lesion. If a lesion is found the UvrA subunits dissociate and the UvrB-DNA preincision complex is formed. This complex is subsequently bound by UvrC and the second UvrB is released. If no lesion is found, the DNA wraps around the other UvrB subunit that will check the other stand for damage.</text>
</comment>
<evidence type="ECO:0000256" key="14">
    <source>
        <dbReference type="RuleBase" id="RU003587"/>
    </source>
</evidence>
<dbReference type="Gene3D" id="3.40.50.300">
    <property type="entry name" value="P-loop containing nucleotide triphosphate hydrolases"/>
    <property type="match status" value="3"/>
</dbReference>
<protein>
    <recommendedName>
        <fullName evidence="12 13">UvrABC system protein B</fullName>
        <shortName evidence="13">Protein UvrB</shortName>
    </recommendedName>
    <alternativeName>
        <fullName evidence="13">Excinuclease ABC subunit B</fullName>
    </alternativeName>
</protein>
<dbReference type="SUPFAM" id="SSF52540">
    <property type="entry name" value="P-loop containing nucleoside triphosphate hydrolases"/>
    <property type="match status" value="2"/>
</dbReference>
<dbReference type="InterPro" id="IPR004807">
    <property type="entry name" value="UvrB"/>
</dbReference>
<dbReference type="RefSeq" id="WP_105727091.1">
    <property type="nucleotide sequence ID" value="NZ_PVBS01000003.1"/>
</dbReference>
<dbReference type="SMART" id="SM00487">
    <property type="entry name" value="DEXDc"/>
    <property type="match status" value="1"/>
</dbReference>
<dbReference type="GO" id="GO:0005737">
    <property type="term" value="C:cytoplasm"/>
    <property type="evidence" value="ECO:0007669"/>
    <property type="project" value="UniProtKB-SubCell"/>
</dbReference>
<dbReference type="GO" id="GO:0003677">
    <property type="term" value="F:DNA binding"/>
    <property type="evidence" value="ECO:0007669"/>
    <property type="project" value="UniProtKB-UniRule"/>
</dbReference>
<dbReference type="InterPro" id="IPR027417">
    <property type="entry name" value="P-loop_NTPase"/>
</dbReference>
<dbReference type="GO" id="GO:0009380">
    <property type="term" value="C:excinuclease repair complex"/>
    <property type="evidence" value="ECO:0007669"/>
    <property type="project" value="InterPro"/>
</dbReference>
<proteinExistence type="inferred from homology"/>
<dbReference type="InterPro" id="IPR006935">
    <property type="entry name" value="Helicase/UvrB_N"/>
</dbReference>
<keyword evidence="4 13" id="KW-0547">Nucleotide-binding</keyword>
<keyword evidence="3 13" id="KW-0963">Cytoplasm</keyword>
<keyword evidence="5 13" id="KW-0227">DNA damage</keyword>
<dbReference type="PROSITE" id="PS51192">
    <property type="entry name" value="HELICASE_ATP_BIND_1"/>
    <property type="match status" value="1"/>
</dbReference>
<dbReference type="InterPro" id="IPR014001">
    <property type="entry name" value="Helicase_ATP-bd"/>
</dbReference>